<dbReference type="RefSeq" id="WP_123422499.1">
    <property type="nucleotide sequence ID" value="NZ_RJUL01000011.1"/>
</dbReference>
<dbReference type="CDD" id="cd03801">
    <property type="entry name" value="GT4_PimA-like"/>
    <property type="match status" value="1"/>
</dbReference>
<dbReference type="Proteomes" id="UP000268033">
    <property type="component" value="Unassembled WGS sequence"/>
</dbReference>
<accession>A0A3N1NQG0</accession>
<proteinExistence type="predicted"/>
<evidence type="ECO:0000259" key="2">
    <source>
        <dbReference type="Pfam" id="PF13439"/>
    </source>
</evidence>
<dbReference type="GO" id="GO:0016757">
    <property type="term" value="F:glycosyltransferase activity"/>
    <property type="evidence" value="ECO:0007669"/>
    <property type="project" value="InterPro"/>
</dbReference>
<dbReference type="PANTHER" id="PTHR12526:SF630">
    <property type="entry name" value="GLYCOSYLTRANSFERASE"/>
    <property type="match status" value="1"/>
</dbReference>
<keyword evidence="3" id="KW-0808">Transferase</keyword>
<dbReference type="GO" id="GO:1901135">
    <property type="term" value="P:carbohydrate derivative metabolic process"/>
    <property type="evidence" value="ECO:0007669"/>
    <property type="project" value="UniProtKB-ARBA"/>
</dbReference>
<evidence type="ECO:0000259" key="1">
    <source>
        <dbReference type="Pfam" id="PF00534"/>
    </source>
</evidence>
<dbReference type="STRING" id="584787.GCA_001247655_03407"/>
<dbReference type="InterPro" id="IPR001296">
    <property type="entry name" value="Glyco_trans_1"/>
</dbReference>
<protein>
    <submittedName>
        <fullName evidence="3">Glycosyl transferase family 1</fullName>
    </submittedName>
</protein>
<dbReference type="Pfam" id="PF13439">
    <property type="entry name" value="Glyco_transf_4"/>
    <property type="match status" value="1"/>
</dbReference>
<evidence type="ECO:0000313" key="4">
    <source>
        <dbReference type="Proteomes" id="UP000268033"/>
    </source>
</evidence>
<dbReference type="InterPro" id="IPR028098">
    <property type="entry name" value="Glyco_trans_4-like_N"/>
</dbReference>
<sequence length="364" mass="39620">MTAAKNAICFVNTNGQWGGGEKWHLSTACYFRDQQVSTLMVTNRDSALYRAATQAGFSPLAMQIGNLSLLNPLKLFKLVKFFKDNGVSTVVLNLPSDAKFAGLAARLAGVRHIVYRRGMPKKPSASALNKWLFNDVITHVVGNSQEIVDKMVQGNETWFPVAKTSIIYNGVDTRQPFPAPKPLAADKNPLVIGSVGRLVDQKGQLWLVEICQRLKAKGHQVRIDIAGEGEKRAELEAAIEAAGLGEDIRLLGHVSDMAGFMAAIDLLAFTSKYEGSANTLIEALYHGVPVVAFDASSNPEVVVHGQTGLLAKAFDVADMAAKIEDLINNKTLTAQMVQSGQALVKSKFDMHRNLEKLLAIHRQQ</sequence>
<name>A0A3N1NQG0_9GAMM</name>
<dbReference type="AlphaFoldDB" id="A0A3N1NQG0"/>
<dbReference type="Pfam" id="PF00534">
    <property type="entry name" value="Glycos_transf_1"/>
    <property type="match status" value="1"/>
</dbReference>
<feature type="domain" description="Glycosyl transferase family 1" evidence="1">
    <location>
        <begin position="181"/>
        <end position="341"/>
    </location>
</feature>
<dbReference type="SUPFAM" id="SSF53756">
    <property type="entry name" value="UDP-Glycosyltransferase/glycogen phosphorylase"/>
    <property type="match status" value="1"/>
</dbReference>
<dbReference type="PANTHER" id="PTHR12526">
    <property type="entry name" value="GLYCOSYLTRANSFERASE"/>
    <property type="match status" value="1"/>
</dbReference>
<organism evidence="3 4">
    <name type="scientific">Gallaecimonas pentaromativorans</name>
    <dbReference type="NCBI Taxonomy" id="584787"/>
    <lineage>
        <taxon>Bacteria</taxon>
        <taxon>Pseudomonadati</taxon>
        <taxon>Pseudomonadota</taxon>
        <taxon>Gammaproteobacteria</taxon>
        <taxon>Enterobacterales</taxon>
        <taxon>Gallaecimonadaceae</taxon>
        <taxon>Gallaecimonas</taxon>
    </lineage>
</organism>
<evidence type="ECO:0000313" key="3">
    <source>
        <dbReference type="EMBL" id="ROQ22004.1"/>
    </source>
</evidence>
<dbReference type="Gene3D" id="3.40.50.2000">
    <property type="entry name" value="Glycogen Phosphorylase B"/>
    <property type="match status" value="2"/>
</dbReference>
<gene>
    <name evidence="3" type="ORF">EDC28_111106</name>
</gene>
<reference evidence="3 4" key="1">
    <citation type="submission" date="2018-11" db="EMBL/GenBank/DDBJ databases">
        <title>Genomic Encyclopedia of Type Strains, Phase IV (KMG-IV): sequencing the most valuable type-strain genomes for metagenomic binning, comparative biology and taxonomic classification.</title>
        <authorList>
            <person name="Goeker M."/>
        </authorList>
    </citation>
    <scope>NUCLEOTIDE SEQUENCE [LARGE SCALE GENOMIC DNA]</scope>
    <source>
        <strain evidence="3 4">DSM 21945</strain>
    </source>
</reference>
<feature type="domain" description="Glycosyltransferase subfamily 4-like N-terminal" evidence="2">
    <location>
        <begin position="17"/>
        <end position="174"/>
    </location>
</feature>
<keyword evidence="4" id="KW-1185">Reference proteome</keyword>
<comment type="caution">
    <text evidence="3">The sequence shown here is derived from an EMBL/GenBank/DDBJ whole genome shotgun (WGS) entry which is preliminary data.</text>
</comment>
<dbReference type="EMBL" id="RJUL01000011">
    <property type="protein sequence ID" value="ROQ22004.1"/>
    <property type="molecule type" value="Genomic_DNA"/>
</dbReference>